<dbReference type="InterPro" id="IPR011009">
    <property type="entry name" value="Kinase-like_dom_sf"/>
</dbReference>
<evidence type="ECO:0000259" key="7">
    <source>
        <dbReference type="Pfam" id="PF02816"/>
    </source>
</evidence>
<dbReference type="GeneID" id="10540358"/>
<dbReference type="GO" id="GO:0031037">
    <property type="term" value="P:myosin II filament disassembly"/>
    <property type="evidence" value="ECO:0000318"/>
    <property type="project" value="GO_Central"/>
</dbReference>
<organism evidence="8 9">
    <name type="scientific">Puccinia graminis f. sp. tritici (strain CRL 75-36-700-3 / race SCCL)</name>
    <name type="common">Black stem rust fungus</name>
    <dbReference type="NCBI Taxonomy" id="418459"/>
    <lineage>
        <taxon>Eukaryota</taxon>
        <taxon>Fungi</taxon>
        <taxon>Dikarya</taxon>
        <taxon>Basidiomycota</taxon>
        <taxon>Pucciniomycotina</taxon>
        <taxon>Pucciniomycetes</taxon>
        <taxon>Pucciniales</taxon>
        <taxon>Pucciniaceae</taxon>
        <taxon>Puccinia</taxon>
    </lineage>
</organism>
<dbReference type="SUPFAM" id="SSF56112">
    <property type="entry name" value="Protein kinase-like (PK-like)"/>
    <property type="match status" value="1"/>
</dbReference>
<keyword evidence="2" id="KW-0808">Transferase</keyword>
<dbReference type="RefSeq" id="XP_003330763.1">
    <property type="nucleotide sequence ID" value="XM_003330715.1"/>
</dbReference>
<keyword evidence="4" id="KW-0418">Kinase</keyword>
<dbReference type="InterPro" id="IPR051852">
    <property type="entry name" value="Alpha-type_PK"/>
</dbReference>
<dbReference type="InParanoid" id="E3KPV9"/>
<dbReference type="EMBL" id="DS178299">
    <property type="protein sequence ID" value="EFP86344.1"/>
    <property type="molecule type" value="Genomic_DNA"/>
</dbReference>
<keyword evidence="1" id="KW-0723">Serine/threonine-protein kinase</keyword>
<protein>
    <recommendedName>
        <fullName evidence="7">Alpha-type protein kinase domain-containing protein</fullName>
    </recommendedName>
</protein>
<dbReference type="AlphaFoldDB" id="E3KPV9"/>
<dbReference type="PANTHER" id="PTHR45992">
    <property type="entry name" value="EUKARYOTIC ELONGATION FACTOR 2 KINASE-RELATED"/>
    <property type="match status" value="1"/>
</dbReference>
<accession>E3KPV9</accession>
<reference key="1">
    <citation type="submission" date="2007-01" db="EMBL/GenBank/DDBJ databases">
        <title>The Genome Sequence of Puccinia graminis f. sp. tritici Strain CRL 75-36-700-3.</title>
        <authorList>
            <consortium name="The Broad Institute Genome Sequencing Platform"/>
            <person name="Birren B."/>
            <person name="Lander E."/>
            <person name="Galagan J."/>
            <person name="Nusbaum C."/>
            <person name="Devon K."/>
            <person name="Cuomo C."/>
            <person name="Jaffe D."/>
            <person name="Butler J."/>
            <person name="Alvarez P."/>
            <person name="Gnerre S."/>
            <person name="Grabherr M."/>
            <person name="Mauceli E."/>
            <person name="Brockman W."/>
            <person name="Young S."/>
            <person name="LaButti K."/>
            <person name="Sykes S."/>
            <person name="DeCaprio D."/>
            <person name="Crawford M."/>
            <person name="Koehrsen M."/>
            <person name="Engels R."/>
            <person name="Montgomery P."/>
            <person name="Pearson M."/>
            <person name="Howarth C."/>
            <person name="Larson L."/>
            <person name="White J."/>
            <person name="Zeng Q."/>
            <person name="Kodira C."/>
            <person name="Yandava C."/>
            <person name="Alvarado L."/>
            <person name="O'Leary S."/>
            <person name="Szabo L."/>
            <person name="Dean R."/>
            <person name="Schein J."/>
        </authorList>
    </citation>
    <scope>NUCLEOTIDE SEQUENCE</scope>
    <source>
        <strain>CRL 75-36-700-3</strain>
    </source>
</reference>
<evidence type="ECO:0000256" key="2">
    <source>
        <dbReference type="ARBA" id="ARBA00022679"/>
    </source>
</evidence>
<evidence type="ECO:0000256" key="3">
    <source>
        <dbReference type="ARBA" id="ARBA00022741"/>
    </source>
</evidence>
<sequence>MEHLFLAHGTAKIPNREFLSTVISDHGPWKKISINLMYHNPDKTSSSPLFSLDVSSMLPSTKQSTKLPQTCSQKQYNASPGKNVSSSKAIANSWALGGSVSPKKMKNQADLASQISCLSKQPLDSIPHNTPIESPRWIIGKQLDFFTSPPPPSSNLIPESTQFQLPNGIYVIAHPITYCINFKQNIGKGTMQRAYAAEVKTDLGGGIEHVNNWVAKLVQHGVIATGDMESLTNVYFLESALDGPYVKYSSNIDFSRPANEDTIDPELFKLIDAFTHWSYNKSDGKYQRWAATLHYATGPCSERVLHAPPSKQVDGSVQGTF</sequence>
<name>E3KPV9_PUCGT</name>
<evidence type="ECO:0000313" key="9">
    <source>
        <dbReference type="Proteomes" id="UP000008783"/>
    </source>
</evidence>
<feature type="domain" description="Alpha-type protein kinase" evidence="7">
    <location>
        <begin position="217"/>
        <end position="286"/>
    </location>
</feature>
<gene>
    <name evidence="8" type="ORF">PGTG_12300</name>
</gene>
<keyword evidence="9" id="KW-1185">Reference proteome</keyword>
<dbReference type="VEuPathDB" id="FungiDB:PGTG_12300"/>
<evidence type="ECO:0000256" key="4">
    <source>
        <dbReference type="ARBA" id="ARBA00022777"/>
    </source>
</evidence>
<dbReference type="GO" id="GO:0005524">
    <property type="term" value="F:ATP binding"/>
    <property type="evidence" value="ECO:0007669"/>
    <property type="project" value="UniProtKB-KW"/>
</dbReference>
<keyword evidence="5" id="KW-0067">ATP-binding</keyword>
<dbReference type="Pfam" id="PF02816">
    <property type="entry name" value="Alpha_kinase"/>
    <property type="match status" value="1"/>
</dbReference>
<evidence type="ECO:0000256" key="1">
    <source>
        <dbReference type="ARBA" id="ARBA00022527"/>
    </source>
</evidence>
<evidence type="ECO:0000313" key="8">
    <source>
        <dbReference type="EMBL" id="EFP86344.1"/>
    </source>
</evidence>
<evidence type="ECO:0000256" key="5">
    <source>
        <dbReference type="ARBA" id="ARBA00022840"/>
    </source>
</evidence>
<proteinExistence type="predicted"/>
<dbReference type="PANTHER" id="PTHR45992:SF2">
    <property type="entry name" value="EUKARYOTIC ELONGATION FACTOR 2 KINASE"/>
    <property type="match status" value="1"/>
</dbReference>
<evidence type="ECO:0000256" key="6">
    <source>
        <dbReference type="SAM" id="MobiDB-lite"/>
    </source>
</evidence>
<feature type="region of interest" description="Disordered" evidence="6">
    <location>
        <begin position="61"/>
        <end position="84"/>
    </location>
</feature>
<dbReference type="HOGENOM" id="CLU_866366_0_0_1"/>
<keyword evidence="3" id="KW-0547">Nucleotide-binding</keyword>
<dbReference type="KEGG" id="pgr:PGTG_12300"/>
<dbReference type="OrthoDB" id="10371341at2759"/>
<dbReference type="Proteomes" id="UP000008783">
    <property type="component" value="Unassembled WGS sequence"/>
</dbReference>
<dbReference type="InterPro" id="IPR004166">
    <property type="entry name" value="a-kinase_dom"/>
</dbReference>
<reference evidence="9" key="2">
    <citation type="journal article" date="2011" name="Proc. Natl. Acad. Sci. U.S.A.">
        <title>Obligate biotrophy features unraveled by the genomic analysis of rust fungi.</title>
        <authorList>
            <person name="Duplessis S."/>
            <person name="Cuomo C.A."/>
            <person name="Lin Y.-C."/>
            <person name="Aerts A."/>
            <person name="Tisserant E."/>
            <person name="Veneault-Fourrey C."/>
            <person name="Joly D.L."/>
            <person name="Hacquard S."/>
            <person name="Amselem J."/>
            <person name="Cantarel B.L."/>
            <person name="Chiu R."/>
            <person name="Coutinho P.M."/>
            <person name="Feau N."/>
            <person name="Field M."/>
            <person name="Frey P."/>
            <person name="Gelhaye E."/>
            <person name="Goldberg J."/>
            <person name="Grabherr M.G."/>
            <person name="Kodira C.D."/>
            <person name="Kohler A."/>
            <person name="Kuees U."/>
            <person name="Lindquist E.A."/>
            <person name="Lucas S.M."/>
            <person name="Mago R."/>
            <person name="Mauceli E."/>
            <person name="Morin E."/>
            <person name="Murat C."/>
            <person name="Pangilinan J.L."/>
            <person name="Park R."/>
            <person name="Pearson M."/>
            <person name="Quesneville H."/>
            <person name="Rouhier N."/>
            <person name="Sakthikumar S."/>
            <person name="Salamov A.A."/>
            <person name="Schmutz J."/>
            <person name="Selles B."/>
            <person name="Shapiro H."/>
            <person name="Tanguay P."/>
            <person name="Tuskan G.A."/>
            <person name="Henrissat B."/>
            <person name="Van de Peer Y."/>
            <person name="Rouze P."/>
            <person name="Ellis J.G."/>
            <person name="Dodds P.N."/>
            <person name="Schein J.E."/>
            <person name="Zhong S."/>
            <person name="Hamelin R.C."/>
            <person name="Grigoriev I.V."/>
            <person name="Szabo L.J."/>
            <person name="Martin F."/>
        </authorList>
    </citation>
    <scope>NUCLEOTIDE SEQUENCE [LARGE SCALE GENOMIC DNA]</scope>
    <source>
        <strain evidence="9">CRL 75-36-700-3 / race SCCL</strain>
    </source>
</reference>
<dbReference type="GO" id="GO:0004674">
    <property type="term" value="F:protein serine/threonine kinase activity"/>
    <property type="evidence" value="ECO:0000318"/>
    <property type="project" value="GO_Central"/>
</dbReference>